<evidence type="ECO:0000313" key="1">
    <source>
        <dbReference type="EMBL" id="TWT42460.1"/>
    </source>
</evidence>
<comment type="caution">
    <text evidence="1">The sequence shown here is derived from an EMBL/GenBank/DDBJ whole genome shotgun (WGS) entry which is preliminary data.</text>
</comment>
<accession>A0A5C5VVS1</accession>
<dbReference type="PROSITE" id="PS00018">
    <property type="entry name" value="EF_HAND_1"/>
    <property type="match status" value="1"/>
</dbReference>
<dbReference type="InterPro" id="IPR036514">
    <property type="entry name" value="SGNH_hydro_sf"/>
</dbReference>
<gene>
    <name evidence="1" type="ORF">Pla111_27650</name>
</gene>
<evidence type="ECO:0000313" key="2">
    <source>
        <dbReference type="Proteomes" id="UP000318995"/>
    </source>
</evidence>
<dbReference type="EMBL" id="SJPH01000007">
    <property type="protein sequence ID" value="TWT42460.1"/>
    <property type="molecule type" value="Genomic_DNA"/>
</dbReference>
<dbReference type="SUPFAM" id="SSF47473">
    <property type="entry name" value="EF-hand"/>
    <property type="match status" value="1"/>
</dbReference>
<organism evidence="1 2">
    <name type="scientific">Botrimarina hoheduenensis</name>
    <dbReference type="NCBI Taxonomy" id="2528000"/>
    <lineage>
        <taxon>Bacteria</taxon>
        <taxon>Pseudomonadati</taxon>
        <taxon>Planctomycetota</taxon>
        <taxon>Planctomycetia</taxon>
        <taxon>Pirellulales</taxon>
        <taxon>Lacipirellulaceae</taxon>
        <taxon>Botrimarina</taxon>
    </lineage>
</organism>
<dbReference type="InterPro" id="IPR018247">
    <property type="entry name" value="EF_Hand_1_Ca_BS"/>
</dbReference>
<dbReference type="Proteomes" id="UP000318995">
    <property type="component" value="Unassembled WGS sequence"/>
</dbReference>
<dbReference type="GO" id="GO:0000272">
    <property type="term" value="P:polysaccharide catabolic process"/>
    <property type="evidence" value="ECO:0007669"/>
    <property type="project" value="InterPro"/>
</dbReference>
<dbReference type="GO" id="GO:0016788">
    <property type="term" value="F:hydrolase activity, acting on ester bonds"/>
    <property type="evidence" value="ECO:0007669"/>
    <property type="project" value="UniProtKB-ARBA"/>
</dbReference>
<reference evidence="1 2" key="1">
    <citation type="submission" date="2019-02" db="EMBL/GenBank/DDBJ databases">
        <title>Deep-cultivation of Planctomycetes and their phenomic and genomic characterization uncovers novel biology.</title>
        <authorList>
            <person name="Wiegand S."/>
            <person name="Jogler M."/>
            <person name="Boedeker C."/>
            <person name="Pinto D."/>
            <person name="Vollmers J."/>
            <person name="Rivas-Marin E."/>
            <person name="Kohn T."/>
            <person name="Peeters S.H."/>
            <person name="Heuer A."/>
            <person name="Rast P."/>
            <person name="Oberbeckmann S."/>
            <person name="Bunk B."/>
            <person name="Jeske O."/>
            <person name="Meyerdierks A."/>
            <person name="Storesund J.E."/>
            <person name="Kallscheuer N."/>
            <person name="Luecker S."/>
            <person name="Lage O.M."/>
            <person name="Pohl T."/>
            <person name="Merkel B.J."/>
            <person name="Hornburger P."/>
            <person name="Mueller R.-W."/>
            <person name="Bruemmer F."/>
            <person name="Labrenz M."/>
            <person name="Spormann A.M."/>
            <person name="Op Den Camp H."/>
            <person name="Overmann J."/>
            <person name="Amann R."/>
            <person name="Jetten M.S.M."/>
            <person name="Mascher T."/>
            <person name="Medema M.H."/>
            <person name="Devos D.P."/>
            <person name="Kaster A.-K."/>
            <person name="Ovreas L."/>
            <person name="Rohde M."/>
            <person name="Galperin M.Y."/>
            <person name="Jogler C."/>
        </authorList>
    </citation>
    <scope>NUCLEOTIDE SEQUENCE [LARGE SCALE GENOMIC DNA]</scope>
    <source>
        <strain evidence="1 2">Pla111</strain>
    </source>
</reference>
<name>A0A5C5VVS1_9BACT</name>
<protein>
    <recommendedName>
        <fullName evidence="3">Dockerin domain-containing protein</fullName>
    </recommendedName>
</protein>
<sequence>MRHRTVQKRCARGLSSACPKQSSPTRRSLLVAACWCGVLVVGSASAVEVSLFQVGNSLTRDSRPAATVLTAAEGGYELTSGFHIRTNSTLEMIASNPNDYTEISSFGTFDTALTNNHWDHVTLQIFGDFNSDLEGDLQQLANYRDLTLSNPANSATNFYVYQSWPWRTNWNNWDNPVVDSPTQSTQHSEPYFDLLMNHLDASSPGEFRLIPVGEVLNRVRDEITAGTAPARFNSINRLYRDPIHLNATGQYVASTTVYATILKQNPMGLPVPRVGEGAWTEDLVSDEEAAWFQEIIWDVVWRQRWTGVSPEGDFDVSTVVDEIDYGLWNDQFGFNEAITADADKNGRVDSADIAVYQSALNPVADYNQDGRPDAGDYALWAAAYGTVGPSAADGNQDGVVDLADFTIWNDVALAYQAADFNDDGWVNYADLELLVSQFGWKTELESDGNNDGVVDVADYTVWRDNYLAAASLSQAVPEPHTGFLLVIVGLFAGRGRANARPRR</sequence>
<proteinExistence type="predicted"/>
<keyword evidence="2" id="KW-1185">Reference proteome</keyword>
<dbReference type="InterPro" id="IPR011992">
    <property type="entry name" value="EF-hand-dom_pair"/>
</dbReference>
<dbReference type="Gene3D" id="1.10.1330.10">
    <property type="entry name" value="Dockerin domain"/>
    <property type="match status" value="2"/>
</dbReference>
<dbReference type="AlphaFoldDB" id="A0A5C5VVS1"/>
<dbReference type="InterPro" id="IPR036439">
    <property type="entry name" value="Dockerin_dom_sf"/>
</dbReference>
<dbReference type="Gene3D" id="3.40.50.1110">
    <property type="entry name" value="SGNH hydrolase"/>
    <property type="match status" value="1"/>
</dbReference>
<evidence type="ECO:0008006" key="3">
    <source>
        <dbReference type="Google" id="ProtNLM"/>
    </source>
</evidence>